<keyword evidence="8 9" id="KW-0472">Membrane</keyword>
<sequence>MSELISPPPDTPGLRLTQTQKDLIAGSIGGMTQVLVGQPFDIVKVRVQTAPKGTYASPLDCAAQLLKADGPKGFYKGTLTPLLGIGACVSIQFGALEWSKRFFGSRANGRELNLAELYASGAIAGVANTIVANPVEHIRIRLQTQPEVTPRLYNGPLDCAAKLYKANGIAGVFKGQASTILRDGAGYGSYFLAYEWLVQRHIRVNNVKREDISPLWAVTYGAAAGFALWFSIYPVDVIKSKLQTDSLDPAKRQYKGIVDCGLKTWRAQGWRGFTGGLGPTLLRSPVANGFTFAAFEVAMRAMSS</sequence>
<dbReference type="EMBL" id="JAODAN010000001">
    <property type="protein sequence ID" value="KAK1927264.1"/>
    <property type="molecule type" value="Genomic_DNA"/>
</dbReference>
<feature type="repeat" description="Solcar" evidence="9">
    <location>
        <begin position="112"/>
        <end position="200"/>
    </location>
</feature>
<dbReference type="GO" id="GO:0031966">
    <property type="term" value="C:mitochondrial membrane"/>
    <property type="evidence" value="ECO:0007669"/>
    <property type="project" value="UniProtKB-SubCell"/>
</dbReference>
<dbReference type="SUPFAM" id="SSF103506">
    <property type="entry name" value="Mitochondrial carrier"/>
    <property type="match status" value="1"/>
</dbReference>
<dbReference type="PROSITE" id="PS50920">
    <property type="entry name" value="SOLCAR"/>
    <property type="match status" value="3"/>
</dbReference>
<evidence type="ECO:0000256" key="2">
    <source>
        <dbReference type="ARBA" id="ARBA00006375"/>
    </source>
</evidence>
<feature type="repeat" description="Solcar" evidence="9">
    <location>
        <begin position="212"/>
        <end position="301"/>
    </location>
</feature>
<dbReference type="InterPro" id="IPR023395">
    <property type="entry name" value="MCP_dom_sf"/>
</dbReference>
<dbReference type="GO" id="GO:1990575">
    <property type="term" value="P:mitochondrial L-ornithine transmembrane transport"/>
    <property type="evidence" value="ECO:0007669"/>
    <property type="project" value="TreeGrafter"/>
</dbReference>
<gene>
    <name evidence="11" type="ORF">DB88DRAFT_477411</name>
</gene>
<evidence type="ECO:0000256" key="3">
    <source>
        <dbReference type="ARBA" id="ARBA00022448"/>
    </source>
</evidence>
<name>A0AAD9L9F7_PAPLA</name>
<accession>A0AAD9L9F7</accession>
<evidence type="ECO:0000256" key="7">
    <source>
        <dbReference type="ARBA" id="ARBA00023128"/>
    </source>
</evidence>
<dbReference type="Pfam" id="PF00153">
    <property type="entry name" value="Mito_carr"/>
    <property type="match status" value="3"/>
</dbReference>
<dbReference type="Proteomes" id="UP001182556">
    <property type="component" value="Unassembled WGS sequence"/>
</dbReference>
<evidence type="ECO:0000256" key="6">
    <source>
        <dbReference type="ARBA" id="ARBA00022989"/>
    </source>
</evidence>
<evidence type="ECO:0000256" key="10">
    <source>
        <dbReference type="RuleBase" id="RU000488"/>
    </source>
</evidence>
<evidence type="ECO:0000256" key="9">
    <source>
        <dbReference type="PROSITE-ProRule" id="PRU00282"/>
    </source>
</evidence>
<comment type="similarity">
    <text evidence="2 10">Belongs to the mitochondrial carrier (TC 2.A.29) family.</text>
</comment>
<reference evidence="11" key="1">
    <citation type="submission" date="2023-02" db="EMBL/GenBank/DDBJ databases">
        <title>Identification and recombinant expression of a fungal hydrolase from Papiliotrema laurentii that hydrolyzes apple cutin and clears colloidal polyester polyurethane.</title>
        <authorList>
            <consortium name="DOE Joint Genome Institute"/>
            <person name="Roman V.A."/>
            <person name="Bojanowski C."/>
            <person name="Crable B.R."/>
            <person name="Wagner D.N."/>
            <person name="Hung C.S."/>
            <person name="Nadeau L.J."/>
            <person name="Schratz L."/>
            <person name="Haridas S."/>
            <person name="Pangilinan J."/>
            <person name="Lipzen A."/>
            <person name="Na H."/>
            <person name="Yan M."/>
            <person name="Ng V."/>
            <person name="Grigoriev I.V."/>
            <person name="Spatafora J.W."/>
            <person name="Barlow D."/>
            <person name="Biffinger J."/>
            <person name="Kelley-Loughnane N."/>
            <person name="Varaljay V.A."/>
            <person name="Crookes-Goodson W.J."/>
        </authorList>
    </citation>
    <scope>NUCLEOTIDE SEQUENCE</scope>
    <source>
        <strain evidence="11">5307AH</strain>
    </source>
</reference>
<dbReference type="InterPro" id="IPR018108">
    <property type="entry name" value="MCP_transmembrane"/>
</dbReference>
<dbReference type="PANTHER" id="PTHR45624:SF12">
    <property type="entry name" value="MITOCHONDRIAL ORNITHINE TRANSPORTER 1"/>
    <property type="match status" value="1"/>
</dbReference>
<dbReference type="Gene3D" id="1.50.40.10">
    <property type="entry name" value="Mitochondrial carrier domain"/>
    <property type="match status" value="2"/>
</dbReference>
<keyword evidence="6" id="KW-1133">Transmembrane helix</keyword>
<protein>
    <submittedName>
        <fullName evidence="11">Mitochondrial carrier domain-containing protein</fullName>
    </submittedName>
</protein>
<feature type="repeat" description="Solcar" evidence="9">
    <location>
        <begin position="17"/>
        <end position="102"/>
    </location>
</feature>
<keyword evidence="5" id="KW-0677">Repeat</keyword>
<keyword evidence="3 10" id="KW-0813">Transport</keyword>
<dbReference type="InterPro" id="IPR050567">
    <property type="entry name" value="Mitochondrial_Carrier"/>
</dbReference>
<evidence type="ECO:0000256" key="1">
    <source>
        <dbReference type="ARBA" id="ARBA00004225"/>
    </source>
</evidence>
<evidence type="ECO:0000313" key="12">
    <source>
        <dbReference type="Proteomes" id="UP001182556"/>
    </source>
</evidence>
<dbReference type="GO" id="GO:0000064">
    <property type="term" value="F:L-ornithine transmembrane transporter activity"/>
    <property type="evidence" value="ECO:0007669"/>
    <property type="project" value="TreeGrafter"/>
</dbReference>
<comment type="subcellular location">
    <subcellularLocation>
        <location evidence="1">Mitochondrion membrane</location>
        <topology evidence="1">Multi-pass membrane protein</topology>
    </subcellularLocation>
</comment>
<comment type="caution">
    <text evidence="11">The sequence shown here is derived from an EMBL/GenBank/DDBJ whole genome shotgun (WGS) entry which is preliminary data.</text>
</comment>
<keyword evidence="12" id="KW-1185">Reference proteome</keyword>
<dbReference type="AlphaFoldDB" id="A0AAD9L9F7"/>
<dbReference type="PANTHER" id="PTHR45624">
    <property type="entry name" value="MITOCHONDRIAL BASIC AMINO ACIDS TRANSPORTER-RELATED"/>
    <property type="match status" value="1"/>
</dbReference>
<evidence type="ECO:0000256" key="4">
    <source>
        <dbReference type="ARBA" id="ARBA00022692"/>
    </source>
</evidence>
<evidence type="ECO:0000313" key="11">
    <source>
        <dbReference type="EMBL" id="KAK1927264.1"/>
    </source>
</evidence>
<keyword evidence="4 9" id="KW-0812">Transmembrane</keyword>
<evidence type="ECO:0000256" key="5">
    <source>
        <dbReference type="ARBA" id="ARBA00022737"/>
    </source>
</evidence>
<evidence type="ECO:0000256" key="8">
    <source>
        <dbReference type="ARBA" id="ARBA00023136"/>
    </source>
</evidence>
<proteinExistence type="inferred from homology"/>
<organism evidence="11 12">
    <name type="scientific">Papiliotrema laurentii</name>
    <name type="common">Cryptococcus laurentii</name>
    <dbReference type="NCBI Taxonomy" id="5418"/>
    <lineage>
        <taxon>Eukaryota</taxon>
        <taxon>Fungi</taxon>
        <taxon>Dikarya</taxon>
        <taxon>Basidiomycota</taxon>
        <taxon>Agaricomycotina</taxon>
        <taxon>Tremellomycetes</taxon>
        <taxon>Tremellales</taxon>
        <taxon>Rhynchogastremaceae</taxon>
        <taxon>Papiliotrema</taxon>
    </lineage>
</organism>
<keyword evidence="7" id="KW-0496">Mitochondrion</keyword>